<accession>A0A922FF33</accession>
<reference evidence="1" key="1">
    <citation type="submission" date="2021-01" db="EMBL/GenBank/DDBJ databases">
        <authorList>
            <person name="Lovell J.T."/>
            <person name="Bentley N."/>
            <person name="Bhattarai G."/>
            <person name="Jenkins J.W."/>
            <person name="Sreedasyam A."/>
            <person name="Alarcon Y."/>
            <person name="Bock C."/>
            <person name="Boston L."/>
            <person name="Carlson J."/>
            <person name="Cervantes K."/>
            <person name="Clermont K."/>
            <person name="Krom N."/>
            <person name="Kubenka K."/>
            <person name="Mamidi S."/>
            <person name="Mattison C."/>
            <person name="Monteros M."/>
            <person name="Pisani C."/>
            <person name="Plott C."/>
            <person name="Rajasekar S."/>
            <person name="Rhein H.S."/>
            <person name="Rohla C."/>
            <person name="Song M."/>
            <person name="Hilaire R.S."/>
            <person name="Shu S."/>
            <person name="Wells L."/>
            <person name="Wang X."/>
            <person name="Webber J."/>
            <person name="Heerema R.J."/>
            <person name="Klein P."/>
            <person name="Conner P."/>
            <person name="Grauke L."/>
            <person name="Grimwood J."/>
            <person name="Schmutz J."/>
            <person name="Randall J.J."/>
        </authorList>
    </citation>
    <scope>NUCLEOTIDE SEQUENCE</scope>
    <source>
        <tissue evidence="1">Leaf</tissue>
    </source>
</reference>
<dbReference type="Proteomes" id="UP000811246">
    <property type="component" value="Chromosome 3"/>
</dbReference>
<evidence type="ECO:0000313" key="1">
    <source>
        <dbReference type="EMBL" id="KAG6721378.1"/>
    </source>
</evidence>
<evidence type="ECO:0008006" key="3">
    <source>
        <dbReference type="Google" id="ProtNLM"/>
    </source>
</evidence>
<name>A0A922FF33_CARIL</name>
<comment type="caution">
    <text evidence="1">The sequence shown here is derived from an EMBL/GenBank/DDBJ whole genome shotgun (WGS) entry which is preliminary data.</text>
</comment>
<evidence type="ECO:0000313" key="2">
    <source>
        <dbReference type="Proteomes" id="UP000811246"/>
    </source>
</evidence>
<dbReference type="PANTHER" id="PTHR33710">
    <property type="entry name" value="BNAC02G09200D PROTEIN"/>
    <property type="match status" value="1"/>
</dbReference>
<dbReference type="AlphaFoldDB" id="A0A922FF33"/>
<organism evidence="1 2">
    <name type="scientific">Carya illinoinensis</name>
    <name type="common">Pecan</name>
    <dbReference type="NCBI Taxonomy" id="32201"/>
    <lineage>
        <taxon>Eukaryota</taxon>
        <taxon>Viridiplantae</taxon>
        <taxon>Streptophyta</taxon>
        <taxon>Embryophyta</taxon>
        <taxon>Tracheophyta</taxon>
        <taxon>Spermatophyta</taxon>
        <taxon>Magnoliopsida</taxon>
        <taxon>eudicotyledons</taxon>
        <taxon>Gunneridae</taxon>
        <taxon>Pentapetalae</taxon>
        <taxon>rosids</taxon>
        <taxon>fabids</taxon>
        <taxon>Fagales</taxon>
        <taxon>Juglandaceae</taxon>
        <taxon>Carya</taxon>
    </lineage>
</organism>
<sequence>MNLLNWNCREFRNSRKVCELHLLVKKKFPKVVFLLETKCRRNKVEFIHNKLNFEHSFVVDCIGRGGGIAMMWKKELHADLQSHSKAKWMLTRFYGSPIVAKQVETLDDFSLSDLGYKKSRFTWCNNREGMEFTKERLDRAIGNKEWNMFFSTFEVHVLPVLNSDHCPLFISCYNVNKTSNREKRNLRYKANWSRQEDYSEIVKLA</sequence>
<protein>
    <recommendedName>
        <fullName evidence="3">Endonuclease/exonuclease/phosphatase domain-containing protein</fullName>
    </recommendedName>
</protein>
<dbReference type="PANTHER" id="PTHR33710:SF77">
    <property type="entry name" value="DNASE I-LIKE SUPERFAMILY PROTEIN"/>
    <property type="match status" value="1"/>
</dbReference>
<dbReference type="EMBL" id="CM031827">
    <property type="protein sequence ID" value="KAG6721378.1"/>
    <property type="molecule type" value="Genomic_DNA"/>
</dbReference>
<proteinExistence type="predicted"/>
<gene>
    <name evidence="1" type="ORF">I3842_03G109300</name>
</gene>